<evidence type="ECO:0000313" key="2">
    <source>
        <dbReference type="Proteomes" id="UP000216885"/>
    </source>
</evidence>
<dbReference type="EMBL" id="NEVQ01000022">
    <property type="protein sequence ID" value="OZI50558.1"/>
    <property type="molecule type" value="Genomic_DNA"/>
</dbReference>
<keyword evidence="2" id="KW-1185">Reference proteome</keyword>
<name>A0A261TLJ2_9BORD</name>
<dbReference type="InterPro" id="IPR006059">
    <property type="entry name" value="SBP"/>
</dbReference>
<gene>
    <name evidence="1" type="ORF">CAL20_22185</name>
</gene>
<dbReference type="SUPFAM" id="SSF53850">
    <property type="entry name" value="Periplasmic binding protein-like II"/>
    <property type="match status" value="1"/>
</dbReference>
<protein>
    <submittedName>
        <fullName evidence="1">ABC transporter substrate-binding protein</fullName>
    </submittedName>
</protein>
<accession>A0A261TLJ2</accession>
<comment type="caution">
    <text evidence="1">The sequence shown here is derived from an EMBL/GenBank/DDBJ whole genome shotgun (WGS) entry which is preliminary data.</text>
</comment>
<reference evidence="1 2" key="1">
    <citation type="submission" date="2017-05" db="EMBL/GenBank/DDBJ databases">
        <title>Complete and WGS of Bordetella genogroups.</title>
        <authorList>
            <person name="Spilker T."/>
            <person name="LiPuma J."/>
        </authorList>
    </citation>
    <scope>NUCLEOTIDE SEQUENCE [LARGE SCALE GENOMIC DNA]</scope>
    <source>
        <strain evidence="1 2">AU9919</strain>
    </source>
</reference>
<organism evidence="1 2">
    <name type="scientific">Bordetella genomosp. 4</name>
    <dbReference type="NCBI Taxonomy" id="463044"/>
    <lineage>
        <taxon>Bacteria</taxon>
        <taxon>Pseudomonadati</taxon>
        <taxon>Pseudomonadota</taxon>
        <taxon>Betaproteobacteria</taxon>
        <taxon>Burkholderiales</taxon>
        <taxon>Alcaligenaceae</taxon>
        <taxon>Bordetella</taxon>
    </lineage>
</organism>
<dbReference type="Proteomes" id="UP000216885">
    <property type="component" value="Unassembled WGS sequence"/>
</dbReference>
<dbReference type="RefSeq" id="WP_094823271.1">
    <property type="nucleotide sequence ID" value="NZ_NEVO01000016.1"/>
</dbReference>
<proteinExistence type="predicted"/>
<dbReference type="Gene3D" id="3.40.190.10">
    <property type="entry name" value="Periplasmic binding protein-like II"/>
    <property type="match status" value="1"/>
</dbReference>
<dbReference type="OrthoDB" id="9811622at2"/>
<sequence length="379" mass="41434">MMLTLHGMTWDHPRGYDPLVACAQQWKARTQVDIVWHRRSLQDFESFPVQELARQFDLIVIDHPHVGQITQEHCLAPLDEPQRQADLNAIARDAVGASLQSYQWDGRIWALPIDAATQVQAWIPGRLAQPLRDWDDVMTLAKQGAVACPLRPPHSLMVLYTLSAHLGGLTSVTGPELFSGDAPHEAYERLRELAALVPADNFGMDPIAVFEEAATPQSRVACVPLIYGYVNYAIEGFREQRIAFADIPVIAGRAPRGSALGGTGIAVSALREHAVQAADFAYWVAGETTQRTLYTAAGGQAGHGKAWEDTAVNAATGDFYRATRATLDGAWVRPRHNGYMAFQHAASVRLNQALAAGETSAGLLHDLNRLFRDSLTVSA</sequence>
<dbReference type="Pfam" id="PF13416">
    <property type="entry name" value="SBP_bac_8"/>
    <property type="match status" value="1"/>
</dbReference>
<evidence type="ECO:0000313" key="1">
    <source>
        <dbReference type="EMBL" id="OZI50558.1"/>
    </source>
</evidence>
<dbReference type="AlphaFoldDB" id="A0A261TLJ2"/>